<reference evidence="1 2" key="1">
    <citation type="journal article" date="2016" name="Nat. Commun.">
        <title>Thousands of microbial genomes shed light on interconnected biogeochemical processes in an aquifer system.</title>
        <authorList>
            <person name="Anantharaman K."/>
            <person name="Brown C.T."/>
            <person name="Hug L.A."/>
            <person name="Sharon I."/>
            <person name="Castelle C.J."/>
            <person name="Probst A.J."/>
            <person name="Thomas B.C."/>
            <person name="Singh A."/>
            <person name="Wilkins M.J."/>
            <person name="Karaoz U."/>
            <person name="Brodie E.L."/>
            <person name="Williams K.H."/>
            <person name="Hubbard S.S."/>
            <person name="Banfield J.F."/>
        </authorList>
    </citation>
    <scope>NUCLEOTIDE SEQUENCE [LARGE SCALE GENOMIC DNA]</scope>
</reference>
<evidence type="ECO:0000313" key="2">
    <source>
        <dbReference type="Proteomes" id="UP000178227"/>
    </source>
</evidence>
<accession>A0A1F8GCU9</accession>
<proteinExistence type="predicted"/>
<dbReference type="AlphaFoldDB" id="A0A1F8GCU9"/>
<dbReference type="EMBL" id="MGKI01000004">
    <property type="protein sequence ID" value="OGN23194.1"/>
    <property type="molecule type" value="Genomic_DNA"/>
</dbReference>
<name>A0A1F8GCU9_9BACT</name>
<evidence type="ECO:0000313" key="1">
    <source>
        <dbReference type="EMBL" id="OGN23194.1"/>
    </source>
</evidence>
<gene>
    <name evidence="1" type="ORF">A2918_04135</name>
</gene>
<comment type="caution">
    <text evidence="1">The sequence shown here is derived from an EMBL/GenBank/DDBJ whole genome shotgun (WGS) entry which is preliminary data.</text>
</comment>
<dbReference type="Proteomes" id="UP000178227">
    <property type="component" value="Unassembled WGS sequence"/>
</dbReference>
<organism evidence="1 2">
    <name type="scientific">Candidatus Yanofskybacteria bacterium RIFCSPLOWO2_01_FULL_42_49</name>
    <dbReference type="NCBI Taxonomy" id="1802694"/>
    <lineage>
        <taxon>Bacteria</taxon>
        <taxon>Candidatus Yanofskyibacteriota</taxon>
    </lineage>
</organism>
<protein>
    <submittedName>
        <fullName evidence="1">Uncharacterized protein</fullName>
    </submittedName>
</protein>
<sequence>MLRNITTFFHRKRKAIEEEIDLKSKIDKNLPILIREEILKRADVEYKLFYTINRGVIKIETDNKLVAQEIAIRIRWLEERLRNSGINFKKLLI</sequence>